<dbReference type="NCBIfam" id="NF038084">
    <property type="entry name" value="DHCW_cupin"/>
    <property type="match status" value="1"/>
</dbReference>
<protein>
    <recommendedName>
        <fullName evidence="5">Cupin</fullName>
    </recommendedName>
</protein>
<dbReference type="OrthoDB" id="9794443at2"/>
<organism evidence="2 4">
    <name type="scientific">Pseudodesulfovibrio indicus</name>
    <dbReference type="NCBI Taxonomy" id="1716143"/>
    <lineage>
        <taxon>Bacteria</taxon>
        <taxon>Pseudomonadati</taxon>
        <taxon>Thermodesulfobacteriota</taxon>
        <taxon>Desulfovibrionia</taxon>
        <taxon>Desulfovibrionales</taxon>
        <taxon>Desulfovibrionaceae</taxon>
    </lineage>
</organism>
<dbReference type="EMBL" id="SOBK01000001">
    <property type="protein sequence ID" value="TDT92038.1"/>
    <property type="molecule type" value="Genomic_DNA"/>
</dbReference>
<dbReference type="SUPFAM" id="SSF51182">
    <property type="entry name" value="RmlC-like cupins"/>
    <property type="match status" value="1"/>
</dbReference>
<dbReference type="EMBL" id="CP014206">
    <property type="protein sequence ID" value="AMK11029.1"/>
    <property type="molecule type" value="Genomic_DNA"/>
</dbReference>
<proteinExistence type="predicted"/>
<dbReference type="Proteomes" id="UP000055611">
    <property type="component" value="Chromosome"/>
</dbReference>
<gene>
    <name evidence="1" type="ORF">AWY79_07845</name>
    <name evidence="2" type="ORF">EDC59_101442</name>
</gene>
<dbReference type="InterPro" id="IPR047713">
    <property type="entry name" value="DHCW_cupin"/>
</dbReference>
<accession>A0A126QMI4</accession>
<evidence type="ECO:0008006" key="5">
    <source>
        <dbReference type="Google" id="ProtNLM"/>
    </source>
</evidence>
<dbReference type="RefSeq" id="WP_066802215.1">
    <property type="nucleotide sequence ID" value="NZ_CP014206.1"/>
</dbReference>
<evidence type="ECO:0000313" key="4">
    <source>
        <dbReference type="Proteomes" id="UP000295506"/>
    </source>
</evidence>
<dbReference type="AlphaFoldDB" id="A0A126QMI4"/>
<evidence type="ECO:0000313" key="3">
    <source>
        <dbReference type="Proteomes" id="UP000055611"/>
    </source>
</evidence>
<reference evidence="2 4" key="2">
    <citation type="submission" date="2019-03" db="EMBL/GenBank/DDBJ databases">
        <title>Genomic Encyclopedia of Type Strains, Phase IV (KMG-IV): sequencing the most valuable type-strain genomes for metagenomic binning, comparative biology and taxonomic classification.</title>
        <authorList>
            <person name="Goeker M."/>
        </authorList>
    </citation>
    <scope>NUCLEOTIDE SEQUENCE [LARGE SCALE GENOMIC DNA]</scope>
    <source>
        <strain evidence="2 4">DSM 101483</strain>
    </source>
</reference>
<keyword evidence="3" id="KW-1185">Reference proteome</keyword>
<dbReference type="KEGG" id="dej:AWY79_07845"/>
<reference evidence="1 3" key="1">
    <citation type="journal article" date="2016" name="Front. Microbiol.">
        <title>Genome Sequence of the Piezophilic, Mesophilic Sulfate-Reducing Bacterium Desulfovibrio indicus J2T.</title>
        <authorList>
            <person name="Cao J."/>
            <person name="Maignien L."/>
            <person name="Shao Z."/>
            <person name="Alain K."/>
            <person name="Jebbar M."/>
        </authorList>
    </citation>
    <scope>NUCLEOTIDE SEQUENCE [LARGE SCALE GENOMIC DNA]</scope>
    <source>
        <strain evidence="1 3">J2</strain>
    </source>
</reference>
<sequence>MSTKNIPFQLIDWSSVPKTEHRGETGIAYWQTIQFDGLRIRVVEYSKGYKADHWCEKGHIVYCLEGEVINEQQGAARSVLKPGMSYVVSDELSSHRSVSEGGVKLLIIDGDFLKLKR</sequence>
<dbReference type="InterPro" id="IPR011051">
    <property type="entry name" value="RmlC_Cupin_sf"/>
</dbReference>
<evidence type="ECO:0000313" key="2">
    <source>
        <dbReference type="EMBL" id="TDT92038.1"/>
    </source>
</evidence>
<dbReference type="Proteomes" id="UP000295506">
    <property type="component" value="Unassembled WGS sequence"/>
</dbReference>
<name>A0A126QMI4_9BACT</name>
<evidence type="ECO:0000313" key="1">
    <source>
        <dbReference type="EMBL" id="AMK11029.1"/>
    </source>
</evidence>